<dbReference type="InterPro" id="IPR032466">
    <property type="entry name" value="Metal_Hydrolase"/>
</dbReference>
<feature type="signal peptide" evidence="2">
    <location>
        <begin position="1"/>
        <end position="16"/>
    </location>
</feature>
<dbReference type="OrthoDB" id="9802793at2"/>
<organism evidence="4 5">
    <name type="scientific">Sphingopyxis macrogoltabida</name>
    <name type="common">Sphingomonas macrogoltabidus</name>
    <dbReference type="NCBI Taxonomy" id="33050"/>
    <lineage>
        <taxon>Bacteria</taxon>
        <taxon>Pseudomonadati</taxon>
        <taxon>Pseudomonadota</taxon>
        <taxon>Alphaproteobacteria</taxon>
        <taxon>Sphingomonadales</taxon>
        <taxon>Sphingomonadaceae</taxon>
        <taxon>Sphingopyxis</taxon>
    </lineage>
</organism>
<evidence type="ECO:0000313" key="4">
    <source>
        <dbReference type="EMBL" id="ALH79589.1"/>
    </source>
</evidence>
<keyword evidence="4" id="KW-0378">Hydrolase</keyword>
<feature type="chain" id="PRO_5006039084" evidence="2">
    <location>
        <begin position="17"/>
        <end position="422"/>
    </location>
</feature>
<dbReference type="AlphaFoldDB" id="A0A0N9UVN3"/>
<dbReference type="SUPFAM" id="SSF51556">
    <property type="entry name" value="Metallo-dependent hydrolases"/>
    <property type="match status" value="1"/>
</dbReference>
<evidence type="ECO:0000313" key="5">
    <source>
        <dbReference type="Proteomes" id="UP000058074"/>
    </source>
</evidence>
<evidence type="ECO:0000256" key="2">
    <source>
        <dbReference type="SAM" id="SignalP"/>
    </source>
</evidence>
<keyword evidence="2" id="KW-0732">Signal</keyword>
<dbReference type="Gene3D" id="3.20.20.140">
    <property type="entry name" value="Metal-dependent hydrolases"/>
    <property type="match status" value="1"/>
</dbReference>
<protein>
    <submittedName>
        <fullName evidence="4">Amidohydrolase</fullName>
    </submittedName>
</protein>
<dbReference type="Pfam" id="PF01979">
    <property type="entry name" value="Amidohydro_1"/>
    <property type="match status" value="1"/>
</dbReference>
<reference evidence="4 5" key="1">
    <citation type="journal article" date="2015" name="Genome Announc.">
        <title>Complete Genome Sequence of Polypropylene Glycol- and Polyethylene Glycol-Degrading Sphingopyxis macrogoltabida Strain EY-1.</title>
        <authorList>
            <person name="Ohtsubo Y."/>
            <person name="Nagata Y."/>
            <person name="Numata M."/>
            <person name="Tsuchikane K."/>
            <person name="Hosoyama A."/>
            <person name="Yamazoe A."/>
            <person name="Tsuda M."/>
            <person name="Fujita N."/>
            <person name="Kawai F."/>
        </authorList>
    </citation>
    <scope>NUCLEOTIDE SEQUENCE [LARGE SCALE GENOMIC DNA]</scope>
    <source>
        <strain evidence="4 5">EY-1</strain>
    </source>
</reference>
<name>A0A0N9UVN3_SPHMC</name>
<dbReference type="SUPFAM" id="SSF51338">
    <property type="entry name" value="Composite domain of metallo-dependent hydrolases"/>
    <property type="match status" value="1"/>
</dbReference>
<evidence type="ECO:0000256" key="1">
    <source>
        <dbReference type="SAM" id="MobiDB-lite"/>
    </source>
</evidence>
<feature type="domain" description="Amidohydrolase-related" evidence="3">
    <location>
        <begin position="272"/>
        <end position="401"/>
    </location>
</feature>
<dbReference type="KEGG" id="smag:AN936_04165"/>
<gene>
    <name evidence="4" type="ORF">AN936_04165</name>
</gene>
<dbReference type="PANTHER" id="PTHR43135:SF3">
    <property type="entry name" value="ALPHA-D-RIBOSE 1-METHYLPHOSPHONATE 5-TRIPHOSPHATE DIPHOSPHATASE"/>
    <property type="match status" value="1"/>
</dbReference>
<evidence type="ECO:0000259" key="3">
    <source>
        <dbReference type="Pfam" id="PF01979"/>
    </source>
</evidence>
<dbReference type="Proteomes" id="UP000058074">
    <property type="component" value="Chromosome"/>
</dbReference>
<dbReference type="InterPro" id="IPR051781">
    <property type="entry name" value="Metallo-dep_Hydrolase"/>
</dbReference>
<dbReference type="PANTHER" id="PTHR43135">
    <property type="entry name" value="ALPHA-D-RIBOSE 1-METHYLPHOSPHONATE 5-TRIPHOSPHATE DIPHOSPHATASE"/>
    <property type="match status" value="1"/>
</dbReference>
<dbReference type="RefSeq" id="WP_054587025.1">
    <property type="nucleotide sequence ID" value="NZ_CP012700.1"/>
</dbReference>
<dbReference type="PATRIC" id="fig|33050.5.peg.865"/>
<dbReference type="InterPro" id="IPR011059">
    <property type="entry name" value="Metal-dep_hydrolase_composite"/>
</dbReference>
<feature type="region of interest" description="Disordered" evidence="1">
    <location>
        <begin position="192"/>
        <end position="227"/>
    </location>
</feature>
<dbReference type="InterPro" id="IPR006680">
    <property type="entry name" value="Amidohydro-rel"/>
</dbReference>
<sequence>MFVSLIALTVAMPAAAQTLAVTHAEAWTMEGDAPVKDATIVIENGRIVSVAAGGAAPADARVIDAHGKPVTPGLVNGATQIGLVEVAGSSDTVDTSSADDRNPGYDVSRALNGNSTLVSLARADGLTRALVYPSPSRRAPFNGEPALARLRDGVDILDVANVGVYTVIGGGAWERIGSRAAQWDSLRNALTEAKRKADGPPAAGGKKDRKRPSPPPRGGPGGRHGGEELLADVLRGEVPLAIQTHRESDIRQAAALAGDFGIRVIIVGGAEAWRVADQLAAAKVAVIVDPQVNLPFNFDQLGARQDNAALLAKAGVMVAVGQAGGVIHANYNAGMGLREGAGIAVANGLPYVEALKAVTVNPLTIWGCGGGRLTPGADADLVIWDGDPLEPSTNARSVIVEGRETAIRSRQDQLAERYREVR</sequence>
<dbReference type="GO" id="GO:0016810">
    <property type="term" value="F:hydrolase activity, acting on carbon-nitrogen (but not peptide) bonds"/>
    <property type="evidence" value="ECO:0007669"/>
    <property type="project" value="InterPro"/>
</dbReference>
<accession>A0A0N9UVN3</accession>
<dbReference type="Gene3D" id="2.30.40.10">
    <property type="entry name" value="Urease, subunit C, domain 1"/>
    <property type="match status" value="1"/>
</dbReference>
<proteinExistence type="predicted"/>
<dbReference type="EMBL" id="CP012700">
    <property type="protein sequence ID" value="ALH79589.1"/>
    <property type="molecule type" value="Genomic_DNA"/>
</dbReference>